<dbReference type="AlphaFoldDB" id="A0AB33IR01"/>
<feature type="domain" description="HTH cro/C1-type" evidence="1">
    <location>
        <begin position="7"/>
        <end position="61"/>
    </location>
</feature>
<dbReference type="InterPro" id="IPR001387">
    <property type="entry name" value="Cro/C1-type_HTH"/>
</dbReference>
<evidence type="ECO:0000313" key="2">
    <source>
        <dbReference type="EMBL" id="BFO71934.1"/>
    </source>
</evidence>
<dbReference type="EMBL" id="AP035785">
    <property type="protein sequence ID" value="BFO71934.1"/>
    <property type="molecule type" value="Genomic_DNA"/>
</dbReference>
<name>A0AB33IR01_9BACT</name>
<protein>
    <submittedName>
        <fullName evidence="2">Helix-turn-helix transcriptional regulator</fullName>
    </submittedName>
</protein>
<sequence>MANLNRIKVVLVEKGKTGKWLAGEVGKTPCTVSKWCSNSIQPDLQTLDKIAKLLDVDVKDLLNSTK</sequence>
<dbReference type="InterPro" id="IPR010982">
    <property type="entry name" value="Lambda_DNA-bd_dom_sf"/>
</dbReference>
<proteinExistence type="predicted"/>
<dbReference type="SUPFAM" id="SSF47413">
    <property type="entry name" value="lambda repressor-like DNA-binding domains"/>
    <property type="match status" value="1"/>
</dbReference>
<dbReference type="Gene3D" id="1.10.260.40">
    <property type="entry name" value="lambda repressor-like DNA-binding domains"/>
    <property type="match status" value="1"/>
</dbReference>
<dbReference type="Pfam" id="PF13443">
    <property type="entry name" value="HTH_26"/>
    <property type="match status" value="1"/>
</dbReference>
<accession>A0AB33IR01</accession>
<reference evidence="2" key="1">
    <citation type="submission" date="2024-07" db="EMBL/GenBank/DDBJ databases">
        <title>Complete genome sequence of Prevotella sp. YM-2024 GTC17253.</title>
        <authorList>
            <person name="Hayashi M."/>
            <person name="Muto Y."/>
            <person name="Tanaka K."/>
            <person name="Niwa H."/>
        </authorList>
    </citation>
    <scope>NUCLEOTIDE SEQUENCE</scope>
    <source>
        <strain evidence="2">GTC17253</strain>
    </source>
</reference>
<gene>
    <name evidence="2" type="ORF">GTC17253_19000</name>
</gene>
<dbReference type="GO" id="GO:0003677">
    <property type="term" value="F:DNA binding"/>
    <property type="evidence" value="ECO:0007669"/>
    <property type="project" value="InterPro"/>
</dbReference>
<evidence type="ECO:0000259" key="1">
    <source>
        <dbReference type="PROSITE" id="PS50943"/>
    </source>
</evidence>
<dbReference type="SMART" id="SM00530">
    <property type="entry name" value="HTH_XRE"/>
    <property type="match status" value="1"/>
</dbReference>
<dbReference type="CDD" id="cd00093">
    <property type="entry name" value="HTH_XRE"/>
    <property type="match status" value="1"/>
</dbReference>
<dbReference type="PROSITE" id="PS50943">
    <property type="entry name" value="HTH_CROC1"/>
    <property type="match status" value="1"/>
</dbReference>
<organism evidence="2">
    <name type="scientific">Prevotella sp. GTC17253</name>
    <dbReference type="NCBI Taxonomy" id="3236793"/>
    <lineage>
        <taxon>Bacteria</taxon>
        <taxon>Pseudomonadati</taxon>
        <taxon>Bacteroidota</taxon>
        <taxon>Bacteroidia</taxon>
        <taxon>Bacteroidales</taxon>
        <taxon>Prevotellaceae</taxon>
        <taxon>Prevotella</taxon>
    </lineage>
</organism>